<sequence length="304" mass="34423">MDLNAVELFVRVVQKGSFSAASRSTGVPVATVSRKVSELEQSLGARLLERSTRHQRLTGAGSTLYEFASRGLEEMDAGALALQNREAELRGTLRLSLPPDFEPWWKLLNDFQKKHPDIALDIYATERKVDLIEDGIDVALRIGDITYPSAIARKIISYQHILVATPQFVKTLGSPETPQDLPNFPCAAWCKKDASVEWMLGDKKISIVPFIKANDYPHMRYLALQDLCITEQPPFMVNNLIAEKHLLQILPEYDFPQYNINLLYKSRKQLSRIARAYIDFCISNARKYLTDGLHGSDQMIIRAE</sequence>
<dbReference type="Pfam" id="PF03466">
    <property type="entry name" value="LysR_substrate"/>
    <property type="match status" value="1"/>
</dbReference>
<dbReference type="GO" id="GO:0006351">
    <property type="term" value="P:DNA-templated transcription"/>
    <property type="evidence" value="ECO:0007669"/>
    <property type="project" value="TreeGrafter"/>
</dbReference>
<dbReference type="Gene3D" id="3.40.190.290">
    <property type="match status" value="1"/>
</dbReference>
<dbReference type="Pfam" id="PF00126">
    <property type="entry name" value="HTH_1"/>
    <property type="match status" value="1"/>
</dbReference>
<dbReference type="InterPro" id="IPR036388">
    <property type="entry name" value="WH-like_DNA-bd_sf"/>
</dbReference>
<gene>
    <name evidence="6" type="ORF">MNBD_GAMMA11-350</name>
</gene>
<dbReference type="SUPFAM" id="SSF46785">
    <property type="entry name" value="Winged helix' DNA-binding domain"/>
    <property type="match status" value="1"/>
</dbReference>
<dbReference type="SUPFAM" id="SSF53850">
    <property type="entry name" value="Periplasmic binding protein-like II"/>
    <property type="match status" value="1"/>
</dbReference>
<dbReference type="InterPro" id="IPR000847">
    <property type="entry name" value="LysR_HTH_N"/>
</dbReference>
<dbReference type="AlphaFoldDB" id="A0A3B0XG95"/>
<comment type="similarity">
    <text evidence="1">Belongs to the LysR transcriptional regulatory family.</text>
</comment>
<evidence type="ECO:0000313" key="6">
    <source>
        <dbReference type="EMBL" id="VAW60619.1"/>
    </source>
</evidence>
<dbReference type="InterPro" id="IPR005119">
    <property type="entry name" value="LysR_subst-bd"/>
</dbReference>
<dbReference type="GO" id="GO:0043565">
    <property type="term" value="F:sequence-specific DNA binding"/>
    <property type="evidence" value="ECO:0007669"/>
    <property type="project" value="TreeGrafter"/>
</dbReference>
<dbReference type="FunFam" id="1.10.10.10:FF:000001">
    <property type="entry name" value="LysR family transcriptional regulator"/>
    <property type="match status" value="1"/>
</dbReference>
<evidence type="ECO:0000256" key="2">
    <source>
        <dbReference type="ARBA" id="ARBA00023015"/>
    </source>
</evidence>
<evidence type="ECO:0000256" key="3">
    <source>
        <dbReference type="ARBA" id="ARBA00023125"/>
    </source>
</evidence>
<dbReference type="PANTHER" id="PTHR30537:SF68">
    <property type="entry name" value="TRANSCRIPTIONAL REGULATOR-RELATED"/>
    <property type="match status" value="1"/>
</dbReference>
<keyword evidence="2" id="KW-0805">Transcription regulation</keyword>
<accession>A0A3B0XG95</accession>
<keyword evidence="4" id="KW-0804">Transcription</keyword>
<proteinExistence type="inferred from homology"/>
<reference evidence="6" key="1">
    <citation type="submission" date="2018-06" db="EMBL/GenBank/DDBJ databases">
        <authorList>
            <person name="Zhirakovskaya E."/>
        </authorList>
    </citation>
    <scope>NUCLEOTIDE SEQUENCE</scope>
</reference>
<dbReference type="GO" id="GO:0003700">
    <property type="term" value="F:DNA-binding transcription factor activity"/>
    <property type="evidence" value="ECO:0007669"/>
    <property type="project" value="InterPro"/>
</dbReference>
<dbReference type="InterPro" id="IPR036390">
    <property type="entry name" value="WH_DNA-bd_sf"/>
</dbReference>
<name>A0A3B0XG95_9ZZZZ</name>
<dbReference type="InterPro" id="IPR058163">
    <property type="entry name" value="LysR-type_TF_proteobact-type"/>
</dbReference>
<dbReference type="PANTHER" id="PTHR30537">
    <property type="entry name" value="HTH-TYPE TRANSCRIPTIONAL REGULATOR"/>
    <property type="match status" value="1"/>
</dbReference>
<evidence type="ECO:0000256" key="4">
    <source>
        <dbReference type="ARBA" id="ARBA00023163"/>
    </source>
</evidence>
<organism evidence="6">
    <name type="scientific">hydrothermal vent metagenome</name>
    <dbReference type="NCBI Taxonomy" id="652676"/>
    <lineage>
        <taxon>unclassified sequences</taxon>
        <taxon>metagenomes</taxon>
        <taxon>ecological metagenomes</taxon>
    </lineage>
</organism>
<feature type="domain" description="HTH lysR-type" evidence="5">
    <location>
        <begin position="1"/>
        <end position="58"/>
    </location>
</feature>
<dbReference type="CDD" id="cd08422">
    <property type="entry name" value="PBP2_CrgA_like"/>
    <property type="match status" value="1"/>
</dbReference>
<evidence type="ECO:0000259" key="5">
    <source>
        <dbReference type="PROSITE" id="PS50931"/>
    </source>
</evidence>
<dbReference type="Gene3D" id="1.10.10.10">
    <property type="entry name" value="Winged helix-like DNA-binding domain superfamily/Winged helix DNA-binding domain"/>
    <property type="match status" value="1"/>
</dbReference>
<keyword evidence="3" id="KW-0238">DNA-binding</keyword>
<protein>
    <submittedName>
        <fullName evidence="6">Transcriptional regulator, LysR family</fullName>
    </submittedName>
</protein>
<dbReference type="EMBL" id="UOFG01000127">
    <property type="protein sequence ID" value="VAW60619.1"/>
    <property type="molecule type" value="Genomic_DNA"/>
</dbReference>
<dbReference type="PROSITE" id="PS50931">
    <property type="entry name" value="HTH_LYSR"/>
    <property type="match status" value="1"/>
</dbReference>
<evidence type="ECO:0000256" key="1">
    <source>
        <dbReference type="ARBA" id="ARBA00009437"/>
    </source>
</evidence>